<evidence type="ECO:0000256" key="1">
    <source>
        <dbReference type="SAM" id="MobiDB-lite"/>
    </source>
</evidence>
<sequence>MRVRRLSLALIALVATGLLIGAAAQLAKMTHGGPPSSISAMNKAELVG</sequence>
<proteinExistence type="predicted"/>
<evidence type="ECO:0000313" key="2">
    <source>
        <dbReference type="EMBL" id="MCM2391608.1"/>
    </source>
</evidence>
<dbReference type="RefSeq" id="WP_250921940.1">
    <property type="nucleotide sequence ID" value="NZ_JAMQAW010000032.1"/>
</dbReference>
<accession>A0ABT0USS6</accession>
<gene>
    <name evidence="2" type="ORF">NBG84_25530</name>
</gene>
<name>A0ABT0USS6_9ACTN</name>
<comment type="caution">
    <text evidence="2">The sequence shown here is derived from an EMBL/GenBank/DDBJ whole genome shotgun (WGS) entry which is preliminary data.</text>
</comment>
<evidence type="ECO:0000313" key="3">
    <source>
        <dbReference type="Proteomes" id="UP001431429"/>
    </source>
</evidence>
<keyword evidence="3" id="KW-1185">Reference proteome</keyword>
<organism evidence="2 3">
    <name type="scientific">Streptomyces albipurpureus</name>
    <dbReference type="NCBI Taxonomy" id="2897419"/>
    <lineage>
        <taxon>Bacteria</taxon>
        <taxon>Bacillati</taxon>
        <taxon>Actinomycetota</taxon>
        <taxon>Actinomycetes</taxon>
        <taxon>Kitasatosporales</taxon>
        <taxon>Streptomycetaceae</taxon>
        <taxon>Streptomyces</taxon>
    </lineage>
</organism>
<protein>
    <recommendedName>
        <fullName evidence="4">Secreted protein</fullName>
    </recommendedName>
</protein>
<dbReference type="EMBL" id="JAMQAW010000032">
    <property type="protein sequence ID" value="MCM2391608.1"/>
    <property type="molecule type" value="Genomic_DNA"/>
</dbReference>
<reference evidence="2" key="1">
    <citation type="submission" date="2022-06" db="EMBL/GenBank/DDBJ databases">
        <title>Genome public.</title>
        <authorList>
            <person name="Sun Q."/>
        </authorList>
    </citation>
    <scope>NUCLEOTIDE SEQUENCE</scope>
    <source>
        <strain evidence="2">CWNU-1</strain>
    </source>
</reference>
<evidence type="ECO:0008006" key="4">
    <source>
        <dbReference type="Google" id="ProtNLM"/>
    </source>
</evidence>
<dbReference type="Proteomes" id="UP001431429">
    <property type="component" value="Unassembled WGS sequence"/>
</dbReference>
<feature type="region of interest" description="Disordered" evidence="1">
    <location>
        <begin position="29"/>
        <end position="48"/>
    </location>
</feature>